<organism evidence="1 2">
    <name type="scientific">Sulfidibacter corallicola</name>
    <dbReference type="NCBI Taxonomy" id="2818388"/>
    <lineage>
        <taxon>Bacteria</taxon>
        <taxon>Pseudomonadati</taxon>
        <taxon>Acidobacteriota</taxon>
        <taxon>Holophagae</taxon>
        <taxon>Acanthopleuribacterales</taxon>
        <taxon>Acanthopleuribacteraceae</taxon>
        <taxon>Sulfidibacter</taxon>
    </lineage>
</organism>
<evidence type="ECO:0000313" key="1">
    <source>
        <dbReference type="EMBL" id="QTD47706.1"/>
    </source>
</evidence>
<sequence length="313" mass="35388">MFWMLLMLLGAQPGKAPLEGLSPDRFSIHEIHGVEAPTGILCHEGAWYLTAGLPESRPGLFRLLRETNGRFEAKLAFPAMQLDLSALFQAPGQGNIGLISARTFSSEESDWLGTYAVLNLETMTPHHRWTLQIDPKCYNGTYECGLSSVVHLDDNRILAFRTADPARVTLLTKLNGQWQPLQEVTLVIDRKYVKVAEARRFGDRILLLLQRRWMLVEFDIAAFNDAELARLELTKRFDFSALKKKIVSADLRTRYEGLAEGFEIDDRGNLLVVLNNNGFGYQRIPETDKTATSGRLLVFPKVITPKDLQQIEK</sequence>
<evidence type="ECO:0000313" key="2">
    <source>
        <dbReference type="Proteomes" id="UP000663929"/>
    </source>
</evidence>
<dbReference type="Proteomes" id="UP000663929">
    <property type="component" value="Chromosome"/>
</dbReference>
<dbReference type="AlphaFoldDB" id="A0A8A4TCP3"/>
<gene>
    <name evidence="1" type="ORF">J3U87_19120</name>
</gene>
<reference evidence="1" key="1">
    <citation type="submission" date="2021-03" db="EMBL/GenBank/DDBJ databases">
        <title>Acanthopleuribacteraceae sp. M133.</title>
        <authorList>
            <person name="Wang G."/>
        </authorList>
    </citation>
    <scope>NUCLEOTIDE SEQUENCE</scope>
    <source>
        <strain evidence="1">M133</strain>
    </source>
</reference>
<dbReference type="RefSeq" id="WP_237377373.1">
    <property type="nucleotide sequence ID" value="NZ_CP071793.1"/>
</dbReference>
<dbReference type="KEGG" id="scor:J3U87_19120"/>
<dbReference type="EMBL" id="CP071793">
    <property type="protein sequence ID" value="QTD47706.1"/>
    <property type="molecule type" value="Genomic_DNA"/>
</dbReference>
<name>A0A8A4TCP3_SULCO</name>
<accession>A0A8A4TCP3</accession>
<keyword evidence="2" id="KW-1185">Reference proteome</keyword>
<proteinExistence type="predicted"/>
<protein>
    <submittedName>
        <fullName evidence="1">Uncharacterized protein</fullName>
    </submittedName>
</protein>